<evidence type="ECO:0000256" key="4">
    <source>
        <dbReference type="ARBA" id="ARBA00022723"/>
    </source>
</evidence>
<evidence type="ECO:0000256" key="2">
    <source>
        <dbReference type="ARBA" id="ARBA00010370"/>
    </source>
</evidence>
<dbReference type="Gene3D" id="3.40.390.10">
    <property type="entry name" value="Collagenase (Catalytic Domain)"/>
    <property type="match status" value="2"/>
</dbReference>
<evidence type="ECO:0000256" key="3">
    <source>
        <dbReference type="ARBA" id="ARBA00022670"/>
    </source>
</evidence>
<dbReference type="InterPro" id="IPR010221">
    <property type="entry name" value="VCBS_dom"/>
</dbReference>
<dbReference type="PROSITE" id="PS50268">
    <property type="entry name" value="CADHERIN_2"/>
    <property type="match status" value="3"/>
</dbReference>
<organism evidence="10 11">
    <name type="scientific">Aureliella helgolandensis</name>
    <dbReference type="NCBI Taxonomy" id="2527968"/>
    <lineage>
        <taxon>Bacteria</taxon>
        <taxon>Pseudomonadati</taxon>
        <taxon>Planctomycetota</taxon>
        <taxon>Planctomycetia</taxon>
        <taxon>Pirellulales</taxon>
        <taxon>Pirellulaceae</taxon>
        <taxon>Aureliella</taxon>
    </lineage>
</organism>
<dbReference type="InterPro" id="IPR036439">
    <property type="entry name" value="Dockerin_dom_sf"/>
</dbReference>
<dbReference type="GO" id="GO:0005509">
    <property type="term" value="F:calcium ion binding"/>
    <property type="evidence" value="ECO:0007669"/>
    <property type="project" value="InterPro"/>
</dbReference>
<accession>A0A518G1J1</accession>
<feature type="domain" description="Cadherin" evidence="9">
    <location>
        <begin position="4962"/>
        <end position="5043"/>
    </location>
</feature>
<keyword evidence="11" id="KW-1185">Reference proteome</keyword>
<dbReference type="InterPro" id="IPR002126">
    <property type="entry name" value="Cadherin-like_dom"/>
</dbReference>
<evidence type="ECO:0000256" key="5">
    <source>
        <dbReference type="ARBA" id="ARBA00022729"/>
    </source>
</evidence>
<feature type="domain" description="Cadherin" evidence="9">
    <location>
        <begin position="4578"/>
        <end position="4700"/>
    </location>
</feature>
<dbReference type="InterPro" id="IPR045474">
    <property type="entry name" value="GEVED"/>
</dbReference>
<dbReference type="SMART" id="SM00710">
    <property type="entry name" value="PbH1"/>
    <property type="match status" value="9"/>
</dbReference>
<keyword evidence="8" id="KW-0482">Metalloprotease</keyword>
<protein>
    <submittedName>
        <fullName evidence="10">Matrixin</fullName>
    </submittedName>
</protein>
<keyword evidence="3" id="KW-0645">Protease</keyword>
<keyword evidence="7" id="KW-0862">Zinc</keyword>
<dbReference type="InterPro" id="IPR006626">
    <property type="entry name" value="PbH1"/>
</dbReference>
<dbReference type="EMBL" id="CP036298">
    <property type="protein sequence ID" value="QDV22465.1"/>
    <property type="molecule type" value="Genomic_DNA"/>
</dbReference>
<dbReference type="Gene3D" id="2.60.40.3440">
    <property type="match status" value="1"/>
</dbReference>
<dbReference type="CDD" id="cd11304">
    <property type="entry name" value="Cadherin_repeat"/>
    <property type="match status" value="1"/>
</dbReference>
<dbReference type="SUPFAM" id="SSF63446">
    <property type="entry name" value="Type I dockerin domain"/>
    <property type="match status" value="1"/>
</dbReference>
<dbReference type="NCBIfam" id="NF012211">
    <property type="entry name" value="tand_rpt_95"/>
    <property type="match status" value="4"/>
</dbReference>
<evidence type="ECO:0000256" key="7">
    <source>
        <dbReference type="ARBA" id="ARBA00022833"/>
    </source>
</evidence>
<dbReference type="GO" id="GO:0005615">
    <property type="term" value="C:extracellular space"/>
    <property type="evidence" value="ECO:0007669"/>
    <property type="project" value="TreeGrafter"/>
</dbReference>
<reference evidence="10 11" key="1">
    <citation type="submission" date="2019-02" db="EMBL/GenBank/DDBJ databases">
        <title>Deep-cultivation of Planctomycetes and their phenomic and genomic characterization uncovers novel biology.</title>
        <authorList>
            <person name="Wiegand S."/>
            <person name="Jogler M."/>
            <person name="Boedeker C."/>
            <person name="Pinto D."/>
            <person name="Vollmers J."/>
            <person name="Rivas-Marin E."/>
            <person name="Kohn T."/>
            <person name="Peeters S.H."/>
            <person name="Heuer A."/>
            <person name="Rast P."/>
            <person name="Oberbeckmann S."/>
            <person name="Bunk B."/>
            <person name="Jeske O."/>
            <person name="Meyerdierks A."/>
            <person name="Storesund J.E."/>
            <person name="Kallscheuer N."/>
            <person name="Luecker S."/>
            <person name="Lage O.M."/>
            <person name="Pohl T."/>
            <person name="Merkel B.J."/>
            <person name="Hornburger P."/>
            <person name="Mueller R.-W."/>
            <person name="Bruemmer F."/>
            <person name="Labrenz M."/>
            <person name="Spormann A.M."/>
            <person name="Op den Camp H."/>
            <person name="Overmann J."/>
            <person name="Amann R."/>
            <person name="Jetten M.S.M."/>
            <person name="Mascher T."/>
            <person name="Medema M.H."/>
            <person name="Devos D.P."/>
            <person name="Kaster A.-K."/>
            <person name="Ovreas L."/>
            <person name="Rohde M."/>
            <person name="Galperin M.Y."/>
            <person name="Jogler C."/>
        </authorList>
    </citation>
    <scope>NUCLEOTIDE SEQUENCE [LARGE SCALE GENOMIC DNA]</scope>
    <source>
        <strain evidence="10 11">Q31a</strain>
    </source>
</reference>
<dbReference type="InterPro" id="IPR011050">
    <property type="entry name" value="Pectin_lyase_fold/virulence"/>
</dbReference>
<dbReference type="GO" id="GO:0007156">
    <property type="term" value="P:homophilic cell adhesion via plasma membrane adhesion molecules"/>
    <property type="evidence" value="ECO:0007669"/>
    <property type="project" value="InterPro"/>
</dbReference>
<comment type="similarity">
    <text evidence="2">Belongs to the peptidase M10A family.</text>
</comment>
<evidence type="ECO:0000256" key="1">
    <source>
        <dbReference type="ARBA" id="ARBA00001947"/>
    </source>
</evidence>
<dbReference type="RefSeq" id="WP_145074051.1">
    <property type="nucleotide sequence ID" value="NZ_CP036298.1"/>
</dbReference>
<dbReference type="SUPFAM" id="SSF51126">
    <property type="entry name" value="Pectin lyase-like"/>
    <property type="match status" value="1"/>
</dbReference>
<evidence type="ECO:0000259" key="9">
    <source>
        <dbReference type="PROSITE" id="PS50268"/>
    </source>
</evidence>
<keyword evidence="4" id="KW-0479">Metal-binding</keyword>
<dbReference type="GO" id="GO:0030198">
    <property type="term" value="P:extracellular matrix organization"/>
    <property type="evidence" value="ECO:0007669"/>
    <property type="project" value="TreeGrafter"/>
</dbReference>
<dbReference type="GO" id="GO:0000272">
    <property type="term" value="P:polysaccharide catabolic process"/>
    <property type="evidence" value="ECO:0007669"/>
    <property type="project" value="InterPro"/>
</dbReference>
<dbReference type="InterPro" id="IPR040853">
    <property type="entry name" value="RapA2_cadherin-like"/>
</dbReference>
<sequence length="5641" mass="591560">MASHFYTRSKPTTQPTTTRNRLRRILLETLERRELLAADSAGVIFAPGTAQSYMDEMIGKFLRGSVTEASGEAGAFNVGGQRWSNPTGGVSANQGDPTTVSWSIVPDGTAITGLDGAPNTSSNLIAFMDNIYGGGSGPVEQRPWFRLFKASYDRWSELTGVTFVYEANDDSSLVGGSNRGVTGVRGDVRIGGSAIDGNYNTLAYNYYPNSGGNDGLDGDMVIDTNDVYYFNSADSVLGENRSLSNVLMHEAGHGIGLGHVIPINGTKLMEPNASNAFLGPQHDDILAAQKLYGDRAENNDSQASAFPLGTLANGLTSVQGNSIDRNGDDDWYQFTLPSAGKITLSLAPVGSQFDVGPDGGTASSINTQQNLDLSLELVASDGTVLALVNAAALGETESLTEFDIAAGGDYFVRVLGSGSAADDPQLYNLGIRLKGLAAGYVGSQPRLLSIAPNSGEIFSFNNTTTLLEAPTELTFRFDGASDIDESTLAGGIQVIRSGGDGVFGNGNDIVVSPGHLGLGDNNRIAVMRFASTLVDDLYRVEVLGEDDLANNRTAVSNALGVPIQTRAIDSTPLDTTRDSIDFNLELGALVTAVVPQPVDRLANGTLSPQRDKIRVYFNNDDLYGSAITTGTITPNPTVVDPAFYQLILSQDTVQPGDDAVFLPTSISYDPATDMAELTFAMPIDQLAGAGTYRLRVGSNDAVVSESNPVNITQLNPLDPASNIDAAYSLGSFGGAFSTLINQSIDTQSILALPLDFPGSNYDPGHRDIQDETHLNGGGDASPQIAKVAYNFALNRPYGLDASGRPVETSITSDQIQRVREIFEFYSTEFGIDFVETQSAGLSIVVGDLFPLGGEQSAPGGIIGLAGGSLAIMDGAETWDNSFGGRSGIPGAQSFFGTAMHEIGHLLGLGHTYDQPPGTIMGDTGDLADPNPGLGTAGTEWAFPGEVDIVHGQYMYRPDNRDVDTYSFTIPTGQTGTLSAETIAERLPNSSDLDSYLTLIKRTADGFEVLASNNDNTSSDSFLSAKLDAGEYFISVTGKGNEDFNPAISNTGSGAVSQGAYQLKLDFAPDVASIVDASGTALDGDGDGLSGGNFNFWFRTAAPVGVAAAGEAKTVYVDKSYVGPQTGSATQPMNNLDLQNSAKWPAGFLKPGDVVRVVGSGGADRDLNTLTDNPAYEIGRGGVGNAILSDGLTLQVPQGVSMQVDAGAIFKLQGSRISVGSLSASIDQSLSSLQILGTPAQSVQFTSFKDQSQGIDTNPINTTPVQGDWGGIDFHGDVDRIEGRGDYERQGIFLNYVAHADLRYGGGQITVSTPSPTVSPINMSESRPTLLYNTIRLSSDAAMAADPNTFEETRFTHPRYQLAEVFRPDYVRVGPDIRGNTLVENSVNGLFVRTSTAAGAALTTMEVAARFDDTDITHVLGENLVISGTPGGPVLETVAPDVSLVQVTAATGGTLTAGQRVRYVVTFVDKFGAEGLPSAPTADYTLTGNAVSLNRLPQATGDFVARRLWRRIDTGDYILVAELDGDTRTFTDSGQDLAAILKSPSATTLQRARLDARLQIDPGVVIKSTRSRIEAGIGAQLIAEGTAERPVIFTSRADDTYGAGGTFDTNNDQAGSAPAAGDWGGLIARHLSSISIDNALVTYGGGITSVSGAFAGFNAIEIHQADARVANTRLEMNASGLGGDSGASRDGHGPNEASVIFVVGSQPVLVNNTIRNNAAGSQTAAISINANAMNTNSSVDNGRQTGPSDRVTIGNGNAGPLIDGNLLAGNGLNGLRIRGETLTTETVWDDTDIVHILQSEIVVPDFHTFGGLRLQSRSDESLVVKLSGAGAGFTALGRPLDITDRIGGSIHIIGAPGFPVVLTSLSDDSVGAGFDPVGRALLDTNSDGFSEGSPGDWRSIKFEPYANDRNVDIAVELETDQIQETGTNDVVGVAQSLGGLAASLSDGDENLRLGFSLDGAIAAPQDIDVYSFSGVAGNPVWIDVDHTSGSLDVVVELVDASGTILAQSDNSLLESAGTETRYVSSNASKITPDQVLSLDSDPFATANSFIAGTDQDLYSVNPLDAGMRIVLPGAVGATNTYFVRVRSSNVKTGDSKASLQDPSRDRDGLTQGAYRLQIRMQQTDEAPGSTVRYADIRYASNGIEALGQPSSSPLLGQLASTSGGLDLGNIINSDRGSVSVAGQLTSATGVNLYTFTVQRGSTQVIDPADGSAHISTIFDIDYADGFGRPDTSLWVFDSTGALVLVGTDSNIADDRAAPLNGSDVDDLTRGSSGARDPFIGASELPAGQYTVAVTNNSRMATVLDQFQIANATNPLVRLEPVNSVNRISVDRFEGGNLFETANPPVQVTFSNVSNNRHYSQAIGWTLADITSYVVRDQGNGSQLSFANAMSGAREAEISNFIRVNDAAMSPDGRLVGYQLQQSGRINDATSGNFHLINSIGAPGGANTPNNASTQQGNTGIQTFTTQPTSATAFAIQQRDPDGFGGGVGPEGDGILIEALTFYTNDNNALKMYGVGSRGNGQTSFALPTFDGNNNVNGISTVRSYNATNIVYRLDPDSGAAINPANTNDRTGNGRTNGAGTQKVEFGRFLSGTEENDYTDGTVTGLAEIDGVLYAVSDMGELFRAPLGGNGNSGFSRDLTFNDATKTYYGTLPELVIEDNGAPVRFTGLTSGPRNLEEGRFADTLFGITEDGTIYAFNTAGELQPVFPGFSYKTHSQSRSLGTNVTSIDFSPLDVNLWHLTERRDNEAGHGRTVPFDSSQESDELGDRALYFGFEANSVATRQAGDWSGVYDVAAYQGTYDLPGGAHGAILSNPIDLRGYSADDLPMLYFNYLLETSDTNSDRDDGDNRMQDAFRVYGAGEDGDWVLLATNNTPRDNGLDRNLHSTGFEDELDNVQISPNHDTFANLDPFGDYQQTQEVFDGQGWRQARTSLAALAGQENVRLRFEFSTGASFRTGDALTGGIEITSVAGSKITDGQFFRVAPQDGVSPHTGAQTLEFDLGLVLNLPGGAGLTSDVSKIDFNGTEVVFSTTDGSGNNIFYDVTDTPAEIAQHLTLRLPGILGISPNDIRIAAQAANVLNIAGLAEGTYSTLGFGGNVIQGLPGVNPGNVAIPVNQAMTITQVRDSIRTTLAETFNDPNNSNTFTTSELDAWPVHDDIITLYKYDVVNLDPITEVPTSSLGVTLSRMGDEYGVQSSSGFGSNGINRLDERAQDNAYEGIYLDDIIVGFAERGEMVFDAGSNTSFSANQQYAETLYDILQVEEGRYQLVVRAAADYGTTDEVTGDLVLFGPFGRSYDTNDRLSQGTGILVSPQAAGNIADGVTFTLSEGGAPVTFEFDVTTGGNGIEAGVTPGNVAVSITTDATNQEIATAIRDAINSSTTQLRFSLTASLSGEMSYGGFGDAAPSGSTLIILHGPASGGVDGTFTFGSETFLQPVMWGTETGFGEDHGDRQRKSPQGQILLVGNTITDSSNFGIVTSAGNRDQSGIGEAVANRPYPGAPLNLPTPNTSRLAPGIVIANNILANNEAGGIRVVGDTAGGSSAPVQIARIINNTIYGTGSGDGIHIESGASPTILNNIIANNATGISAPAGSSSVIGANVYQSNVTHTQNVGLGSFAEVLAPTTPLFVDTTNRRFYLAPGSRAIDSSLEALQERAALAQVKNSISVAPSPMLAPDLDVTGQRRVDDPTVNSPAGLGGNVFKDRGAVDRSDFIGLEAVILQPQDNDAFSVDTDRASTYIQLTEGLLEYFSILLKDTNGTGPDPSTVVSPAFVLKENGTTLIEGVDYIFGYNANSRTVRLTPVAGIWRTDSVYEINVINQDSFTLNVQDGATTNDGDSFSIAHAGGVQVFEMDSDGSVASGAIAVTFSEDSSNYDNTLQLLTKIRQANLGVFAYIQGANSVTVSGAQALISDGSSVSVDGIDGVRDLAGNELFANRSNSLTQFTIIMPEVELDFGDARFATDPLGVSYPTVSKDQNGRRTIDAPRHTLLPLDVNILALGRYVDGEVDGQPNPSATGDDTGSLVISTTIGGATLTSVGAASVVAQAATAAIDGQLFTITDAGRQTVTFEFDTSADPGTVADGHLRIPVLETATADEVASAVSDAVLFAVMEGQLFGLTPVADNARVSLGGGRGVEFDFTAAPALMRTQLNQFDLTLPATGFADGQTLTIVDSLGRSSIFELEHTLDGHVSNGVQAGNIAVNVDVVSSSSEQIATAFSERINQEVLRRRISMGSVITSGSALQFSGDDEDGVHFTSVFNANLAAVPVIVTATGAGILDVWFDWNQDGDFSDPGERIATDVPVRAGENTLMVTTPQGAALGVTTTRFRLSTGGNLSLGGVAVGGEVEDHLITVVTGSPPVAVNDSYTVLEDDVLVVGATGILANDTDVDTPVDELRVQDQNPATPEIDPVENVSHGTLQLNRDGSFTYTPNADFNGIDTFVYNATDTRLQSSAPATVTITVAAVNDAPEFTIALPATSVEDQGMVQIDGFLTNLMPGTATATDEATQNLTINVQAADPSAFAVLPTIGLDGTLRFQTAVDANSDHSNLEVWVTVEDDGADLPPPNQNSSQTKTFTIQTGAINDAPQFTLAQLEVTVPEDAEQFTNTPNTTIAGFASDLLSGPTSATDEIGQQLSFEIVSVSAPELFAVQPSLNATGGDLTFTTAANRNGKSLVVTRLLDDGTSAPLPNQNASGLRTFTINIEPVNDAPSFTLDTVSVAEDAGVITRTGFAQNIRTGPAGTTDEERQTLTFDVVAIDPTSFLVQPSLSADGTLVFQTAQDTNRLNSDFRVRVSLRDSGLGDPPPNTNISAEQTFTIDVTPVNDSPSVGEYSTSGVEDTMLTIQSTDLLAGAIAGPTFDELGQALRVTQVATSSVAGGRVTPVFGDAADPTKVTSIQYQPPLNLVGSDSLLFVVTDDGSPEHSGTGTVVINLTSVNDAPQFTRGTNVTVPEDSGAVTFEGWATNILPGPPSATDELDQQTVSFLTSADKPELFAVQPSVDGNGVLSFRTAIDAIGTAIVRVRAQDDGASTAPDINQSPEQTFTVTITPVNDAPVFTAGPNITVNEDSSQFTGAWANNIAAAGGLLSVPPTATDEMGQGLEFIVTVDRPELFSVQPTLDSTGALSFTPQANAFGQAVATVVLKDLGPANANDSNQSTPYALTISITPQNDAPVAVGDSYSTTEDAILSVDAASGLLLNDTDFDIPADTLSVVAGTLTSESGADVVLNADGSFSYDATAIESFQQLQAGQSIFDRFVYKVQDAEGALSNDATVTIEINGVDDAPVANDDQFSIGVGQALNLQVLLNDTDIDSTIDRQTIEITASPAFGTVESLAVGVVRYIPDPGFRGSDTFKYTVRDSAGNVSNEATVQITVNSAPVAANDSGLTYKNQALTINVLNNDSDPDGTIDPATVQIEQQPTQGSAVVQADGTVLFTPATDFTGTATFSYSFQDNVGTPSNVATVSIQVLNSKWQNPSENLDVNADGFVAPIDALLIINYLNAGRESYLPDTDVVPPPYLDVNGDEFVAPVDVLLIINFLNNQSLGGGAEGEGEMVTTEHVMMVTPEQIIATVGPQIVREIQEAMDVARLSVLDDENLSGELLSGGAQSSTSATAANSLLEPLGMDDDMLDVADDLEETADEFAVDWYFDDLGPKYPK</sequence>
<dbReference type="Pfam" id="PF17803">
    <property type="entry name" value="Cadherin_4"/>
    <property type="match status" value="1"/>
</dbReference>
<dbReference type="Pfam" id="PF00413">
    <property type="entry name" value="Peptidase_M10"/>
    <property type="match status" value="1"/>
</dbReference>
<dbReference type="Pfam" id="PF20009">
    <property type="entry name" value="GEVED"/>
    <property type="match status" value="1"/>
</dbReference>
<dbReference type="GO" id="GO:0031012">
    <property type="term" value="C:extracellular matrix"/>
    <property type="evidence" value="ECO:0007669"/>
    <property type="project" value="InterPro"/>
</dbReference>
<dbReference type="Gene3D" id="2.60.40.2810">
    <property type="match status" value="2"/>
</dbReference>
<gene>
    <name evidence="10" type="ORF">Q31a_07500</name>
</gene>
<dbReference type="InterPro" id="IPR006026">
    <property type="entry name" value="Peptidase_Metallo"/>
</dbReference>
<dbReference type="Gene3D" id="1.10.1330.10">
    <property type="entry name" value="Dockerin domain"/>
    <property type="match status" value="1"/>
</dbReference>
<dbReference type="OrthoDB" id="247526at2"/>
<dbReference type="Pfam" id="PF04151">
    <property type="entry name" value="PPC"/>
    <property type="match status" value="1"/>
</dbReference>
<dbReference type="SUPFAM" id="SSF55486">
    <property type="entry name" value="Metalloproteases ('zincins'), catalytic domain"/>
    <property type="match status" value="2"/>
</dbReference>
<evidence type="ECO:0000313" key="10">
    <source>
        <dbReference type="EMBL" id="QDV22465.1"/>
    </source>
</evidence>
<dbReference type="Pfam" id="PF17963">
    <property type="entry name" value="Big_9"/>
    <property type="match status" value="3"/>
</dbReference>
<dbReference type="KEGG" id="ahel:Q31a_07500"/>
<feature type="domain" description="Cadherin" evidence="9">
    <location>
        <begin position="4699"/>
        <end position="4816"/>
    </location>
</feature>
<comment type="cofactor">
    <cofactor evidence="1">
        <name>Zn(2+)</name>
        <dbReference type="ChEBI" id="CHEBI:29105"/>
    </cofactor>
</comment>
<evidence type="ECO:0000256" key="8">
    <source>
        <dbReference type="ARBA" id="ARBA00023049"/>
    </source>
</evidence>
<dbReference type="PANTHER" id="PTHR10201">
    <property type="entry name" value="MATRIX METALLOPROTEINASE"/>
    <property type="match status" value="1"/>
</dbReference>
<dbReference type="InterPro" id="IPR001818">
    <property type="entry name" value="Pept_M10_metallopeptidase"/>
</dbReference>
<proteinExistence type="inferred from homology"/>
<dbReference type="NCBIfam" id="NF038127">
    <property type="entry name" value="FDP_fam"/>
    <property type="match status" value="1"/>
</dbReference>
<dbReference type="InterPro" id="IPR024079">
    <property type="entry name" value="MetalloPept_cat_dom_sf"/>
</dbReference>
<dbReference type="GO" id="GO:0004553">
    <property type="term" value="F:hydrolase activity, hydrolyzing O-glycosyl compounds"/>
    <property type="evidence" value="ECO:0007669"/>
    <property type="project" value="InterPro"/>
</dbReference>
<evidence type="ECO:0000313" key="11">
    <source>
        <dbReference type="Proteomes" id="UP000318017"/>
    </source>
</evidence>
<dbReference type="Gene3D" id="2.60.120.380">
    <property type="match status" value="3"/>
</dbReference>
<dbReference type="GO" id="GO:0030574">
    <property type="term" value="P:collagen catabolic process"/>
    <property type="evidence" value="ECO:0007669"/>
    <property type="project" value="TreeGrafter"/>
</dbReference>
<dbReference type="GO" id="GO:0008270">
    <property type="term" value="F:zinc ion binding"/>
    <property type="evidence" value="ECO:0007669"/>
    <property type="project" value="InterPro"/>
</dbReference>
<dbReference type="Pfam" id="PF00404">
    <property type="entry name" value="Dockerin_1"/>
    <property type="match status" value="1"/>
</dbReference>
<dbReference type="GO" id="GO:0006508">
    <property type="term" value="P:proteolysis"/>
    <property type="evidence" value="ECO:0007669"/>
    <property type="project" value="UniProtKB-KW"/>
</dbReference>
<dbReference type="GO" id="GO:0004222">
    <property type="term" value="F:metalloendopeptidase activity"/>
    <property type="evidence" value="ECO:0007669"/>
    <property type="project" value="InterPro"/>
</dbReference>
<name>A0A518G1J1_9BACT</name>
<dbReference type="Proteomes" id="UP000318017">
    <property type="component" value="Chromosome"/>
</dbReference>
<evidence type="ECO:0000256" key="6">
    <source>
        <dbReference type="ARBA" id="ARBA00022801"/>
    </source>
</evidence>
<dbReference type="InterPro" id="IPR007280">
    <property type="entry name" value="Peptidase_C_arc/bac"/>
</dbReference>
<dbReference type="SMART" id="SM00235">
    <property type="entry name" value="ZnMc"/>
    <property type="match status" value="1"/>
</dbReference>
<dbReference type="InterPro" id="IPR002105">
    <property type="entry name" value="Dockerin_1_rpt"/>
</dbReference>
<dbReference type="GO" id="GO:0016020">
    <property type="term" value="C:membrane"/>
    <property type="evidence" value="ECO:0007669"/>
    <property type="project" value="InterPro"/>
</dbReference>
<keyword evidence="6" id="KW-0378">Hydrolase</keyword>
<dbReference type="PANTHER" id="PTHR10201:SF291">
    <property type="entry name" value="MATRIX METALLOPROTEINASE 1, ISOFORM C-RELATED"/>
    <property type="match status" value="1"/>
</dbReference>
<keyword evidence="5" id="KW-0732">Signal</keyword>
<dbReference type="NCBIfam" id="TIGR01965">
    <property type="entry name" value="VCBS_repeat"/>
    <property type="match status" value="1"/>
</dbReference>